<sequence length="91" mass="10637">MYYKKVDQAVSQADNLELSYLPGSQNDPVKVLKKKQKQTTPEKEKILEELLVYKEELPDFAINKVLNRLSSDWNKAKIKAAWRYHKAKVSE</sequence>
<dbReference type="OrthoDB" id="2407909at2759"/>
<dbReference type="Proteomes" id="UP000615446">
    <property type="component" value="Unassembled WGS sequence"/>
</dbReference>
<proteinExistence type="predicted"/>
<dbReference type="AlphaFoldDB" id="A0A8H3L502"/>
<gene>
    <name evidence="1" type="ORF">RCL2_000766400</name>
</gene>
<accession>A0A8H3L502</accession>
<protein>
    <submittedName>
        <fullName evidence="1">Uncharacterized protein</fullName>
    </submittedName>
</protein>
<name>A0A8H3L502_9GLOM</name>
<dbReference type="EMBL" id="BLAL01000049">
    <property type="protein sequence ID" value="GES80381.1"/>
    <property type="molecule type" value="Genomic_DNA"/>
</dbReference>
<organism evidence="1 2">
    <name type="scientific">Rhizophagus clarus</name>
    <dbReference type="NCBI Taxonomy" id="94130"/>
    <lineage>
        <taxon>Eukaryota</taxon>
        <taxon>Fungi</taxon>
        <taxon>Fungi incertae sedis</taxon>
        <taxon>Mucoromycota</taxon>
        <taxon>Glomeromycotina</taxon>
        <taxon>Glomeromycetes</taxon>
        <taxon>Glomerales</taxon>
        <taxon>Glomeraceae</taxon>
        <taxon>Rhizophagus</taxon>
    </lineage>
</organism>
<evidence type="ECO:0000313" key="2">
    <source>
        <dbReference type="Proteomes" id="UP000615446"/>
    </source>
</evidence>
<reference evidence="1" key="1">
    <citation type="submission" date="2019-10" db="EMBL/GenBank/DDBJ databases">
        <title>Conservation and host-specific expression of non-tandemly repeated heterogenous ribosome RNA gene in arbuscular mycorrhizal fungi.</title>
        <authorList>
            <person name="Maeda T."/>
            <person name="Kobayashi Y."/>
            <person name="Nakagawa T."/>
            <person name="Ezawa T."/>
            <person name="Yamaguchi K."/>
            <person name="Bino T."/>
            <person name="Nishimoto Y."/>
            <person name="Shigenobu S."/>
            <person name="Kawaguchi M."/>
        </authorList>
    </citation>
    <scope>NUCLEOTIDE SEQUENCE</scope>
    <source>
        <strain evidence="1">HR1</strain>
    </source>
</reference>
<comment type="caution">
    <text evidence="1">The sequence shown here is derived from an EMBL/GenBank/DDBJ whole genome shotgun (WGS) entry which is preliminary data.</text>
</comment>
<evidence type="ECO:0000313" key="1">
    <source>
        <dbReference type="EMBL" id="GES80381.1"/>
    </source>
</evidence>